<feature type="transmembrane region" description="Helical" evidence="7">
    <location>
        <begin position="337"/>
        <end position="361"/>
    </location>
</feature>
<accession>A0A8D8XTA4</accession>
<dbReference type="InterPro" id="IPR050746">
    <property type="entry name" value="DAACS"/>
</dbReference>
<evidence type="ECO:0000256" key="5">
    <source>
        <dbReference type="ARBA" id="ARBA00022989"/>
    </source>
</evidence>
<feature type="transmembrane region" description="Helical" evidence="7">
    <location>
        <begin position="130"/>
        <end position="152"/>
    </location>
</feature>
<dbReference type="EMBL" id="HBUF01171834">
    <property type="protein sequence ID" value="CAG6652532.1"/>
    <property type="molecule type" value="Transcribed_RNA"/>
</dbReference>
<reference evidence="9" key="1">
    <citation type="submission" date="2021-05" db="EMBL/GenBank/DDBJ databases">
        <authorList>
            <person name="Alioto T."/>
            <person name="Alioto T."/>
            <person name="Gomez Garrido J."/>
        </authorList>
    </citation>
    <scope>NUCLEOTIDE SEQUENCE</scope>
</reference>
<dbReference type="EMBL" id="HBUF01171833">
    <property type="protein sequence ID" value="CAG6652529.1"/>
    <property type="molecule type" value="Transcribed_RNA"/>
</dbReference>
<dbReference type="EMBL" id="HBUF01240258">
    <property type="protein sequence ID" value="CAG6676615.1"/>
    <property type="molecule type" value="Transcribed_RNA"/>
</dbReference>
<dbReference type="EMBL" id="HBUF01240259">
    <property type="protein sequence ID" value="CAG6676618.1"/>
    <property type="molecule type" value="Transcribed_RNA"/>
</dbReference>
<evidence type="ECO:0000313" key="9">
    <source>
        <dbReference type="EMBL" id="CAG6708662.1"/>
    </source>
</evidence>
<keyword evidence="6 7" id="KW-0472">Membrane</keyword>
<dbReference type="SUPFAM" id="SSF118215">
    <property type="entry name" value="Proton glutamate symport protein"/>
    <property type="match status" value="1"/>
</dbReference>
<feature type="transmembrane region" description="Helical" evidence="7">
    <location>
        <begin position="381"/>
        <end position="399"/>
    </location>
</feature>
<dbReference type="GO" id="GO:0005886">
    <property type="term" value="C:plasma membrane"/>
    <property type="evidence" value="ECO:0007669"/>
    <property type="project" value="TreeGrafter"/>
</dbReference>
<keyword evidence="3 7" id="KW-0813">Transport</keyword>
<feature type="transmembrane region" description="Helical" evidence="7">
    <location>
        <begin position="227"/>
        <end position="246"/>
    </location>
</feature>
<feature type="transmembrane region" description="Helical" evidence="7">
    <location>
        <begin position="406"/>
        <end position="427"/>
    </location>
</feature>
<dbReference type="EMBL" id="HBUF01563947">
    <property type="protein sequence ID" value="CAG6763648.1"/>
    <property type="molecule type" value="Transcribed_RNA"/>
</dbReference>
<dbReference type="EMBL" id="HBUF01563946">
    <property type="protein sequence ID" value="CAG6763645.1"/>
    <property type="molecule type" value="Transcribed_RNA"/>
</dbReference>
<dbReference type="Pfam" id="PF00375">
    <property type="entry name" value="SDF"/>
    <property type="match status" value="1"/>
</dbReference>
<evidence type="ECO:0000256" key="1">
    <source>
        <dbReference type="ARBA" id="ARBA00004141"/>
    </source>
</evidence>
<keyword evidence="7" id="KW-0769">Symport</keyword>
<dbReference type="EMBL" id="HBUF01171835">
    <property type="protein sequence ID" value="CAG6652535.1"/>
    <property type="molecule type" value="Transcribed_RNA"/>
</dbReference>
<dbReference type="EMBL" id="HBUF01345211">
    <property type="protein sequence ID" value="CAG6708662.1"/>
    <property type="molecule type" value="Transcribed_RNA"/>
</dbReference>
<evidence type="ECO:0000256" key="4">
    <source>
        <dbReference type="ARBA" id="ARBA00022692"/>
    </source>
</evidence>
<dbReference type="EMBL" id="HBUF01345210">
    <property type="protein sequence ID" value="CAG6708660.1"/>
    <property type="molecule type" value="Transcribed_RNA"/>
</dbReference>
<feature type="transmembrane region" description="Helical" evidence="7">
    <location>
        <begin position="57"/>
        <end position="78"/>
    </location>
</feature>
<evidence type="ECO:0000256" key="2">
    <source>
        <dbReference type="ARBA" id="ARBA00006148"/>
    </source>
</evidence>
<dbReference type="PANTHER" id="PTHR11958">
    <property type="entry name" value="SODIUM/DICARBOXYLATE SYMPORTER-RELATED"/>
    <property type="match status" value="1"/>
</dbReference>
<feature type="compositionally biased region" description="Basic and acidic residues" evidence="8">
    <location>
        <begin position="16"/>
        <end position="29"/>
    </location>
</feature>
<keyword evidence="4 7" id="KW-0812">Transmembrane</keyword>
<feature type="transmembrane region" description="Helical" evidence="7">
    <location>
        <begin position="303"/>
        <end position="325"/>
    </location>
</feature>
<dbReference type="GO" id="GO:0015501">
    <property type="term" value="F:glutamate:sodium symporter activity"/>
    <property type="evidence" value="ECO:0007669"/>
    <property type="project" value="TreeGrafter"/>
</dbReference>
<sequence>MSSILDERVELKEKDMEGTDRLLNREEQGRPTVAPQGRSTVAPPSNAFLAWCKANSFLLCTLVGVILGITFGITLRGASVSADALVLIGFPGEIFMRTLQLLILPFIISCIIVGVSTLDLRKNSKVAVRTLLYFLFSATTSSLIGVISVSVIRPGAIQLTPVNGSNHSGGGGAPPASKATMLDGFLDMGRNLVPNNIFQATFQQTYTDYVEHNGSFKRVLKSRDGTATLGIIFFCIVFGAILGTLGEKKKTVLDFFQTVYTIMLRILLIAIWMTPIGVCSVITSKLISIEDMTVTMRQLSKFVATSIGGFIIYHAIVIQLIYFVFTRKNPYKYYVNFFPAILTAFATSSKSAALPITFQIMDDKVKMSQQVTRFVLPIGNSIHMTGLAQFIPICVIFIAQMHGMDVTLGLTMNIWIASIFMSMSVAGVPSAGILMVMMLCVAVGVPTEDVSLLFAVDWLVDRVRTTVNLMGDCYAVAVVDHLSRHELVEDDDEEAQKTSDL</sequence>
<name>A0A8D8XTA4_9HEMI</name>
<organism evidence="9">
    <name type="scientific">Cacopsylla melanoneura</name>
    <dbReference type="NCBI Taxonomy" id="428564"/>
    <lineage>
        <taxon>Eukaryota</taxon>
        <taxon>Metazoa</taxon>
        <taxon>Ecdysozoa</taxon>
        <taxon>Arthropoda</taxon>
        <taxon>Hexapoda</taxon>
        <taxon>Insecta</taxon>
        <taxon>Pterygota</taxon>
        <taxon>Neoptera</taxon>
        <taxon>Paraneoptera</taxon>
        <taxon>Hemiptera</taxon>
        <taxon>Sternorrhyncha</taxon>
        <taxon>Psylloidea</taxon>
        <taxon>Psyllidae</taxon>
        <taxon>Psyllinae</taxon>
        <taxon>Cacopsylla</taxon>
    </lineage>
</organism>
<dbReference type="Gene3D" id="1.10.3860.10">
    <property type="entry name" value="Sodium:dicarboxylate symporter"/>
    <property type="match status" value="1"/>
</dbReference>
<comment type="subcellular location">
    <subcellularLocation>
        <location evidence="1 7">Membrane</location>
        <topology evidence="1 7">Multi-pass membrane protein</topology>
    </subcellularLocation>
</comment>
<feature type="transmembrane region" description="Helical" evidence="7">
    <location>
        <begin position="258"/>
        <end position="283"/>
    </location>
</feature>
<protein>
    <recommendedName>
        <fullName evidence="7">Amino acid transporter</fullName>
    </recommendedName>
</protein>
<feature type="transmembrane region" description="Helical" evidence="7">
    <location>
        <begin position="433"/>
        <end position="460"/>
    </location>
</feature>
<dbReference type="GO" id="GO:0015175">
    <property type="term" value="F:neutral L-amino acid transmembrane transporter activity"/>
    <property type="evidence" value="ECO:0007669"/>
    <property type="project" value="TreeGrafter"/>
</dbReference>
<dbReference type="AlphaFoldDB" id="A0A8D8XTA4"/>
<evidence type="ECO:0000256" key="6">
    <source>
        <dbReference type="ARBA" id="ARBA00023136"/>
    </source>
</evidence>
<keyword evidence="5 7" id="KW-1133">Transmembrane helix</keyword>
<evidence type="ECO:0000256" key="3">
    <source>
        <dbReference type="ARBA" id="ARBA00022448"/>
    </source>
</evidence>
<dbReference type="EMBL" id="HBUF01240255">
    <property type="protein sequence ID" value="CAG6676606.1"/>
    <property type="molecule type" value="Transcribed_RNA"/>
</dbReference>
<feature type="region of interest" description="Disordered" evidence="8">
    <location>
        <begin position="16"/>
        <end position="39"/>
    </location>
</feature>
<dbReference type="GO" id="GO:0005313">
    <property type="term" value="F:L-glutamate transmembrane transporter activity"/>
    <property type="evidence" value="ECO:0007669"/>
    <property type="project" value="TreeGrafter"/>
</dbReference>
<proteinExistence type="inferred from homology"/>
<evidence type="ECO:0000256" key="8">
    <source>
        <dbReference type="SAM" id="MobiDB-lite"/>
    </source>
</evidence>
<dbReference type="EMBL" id="HBUF01563948">
    <property type="protein sequence ID" value="CAG6763651.1"/>
    <property type="molecule type" value="Transcribed_RNA"/>
</dbReference>
<dbReference type="InterPro" id="IPR036458">
    <property type="entry name" value="Na:dicarbo_symporter_sf"/>
</dbReference>
<comment type="similarity">
    <text evidence="2 7">Belongs to the dicarboxylate/amino acid:cation symporter (DAACS) (TC 2.A.23) family.</text>
</comment>
<dbReference type="EMBL" id="HBUF01345209">
    <property type="protein sequence ID" value="CAG6708658.1"/>
    <property type="molecule type" value="Transcribed_RNA"/>
</dbReference>
<dbReference type="EMBL" id="HBUF01240257">
    <property type="protein sequence ID" value="CAG6676612.1"/>
    <property type="molecule type" value="Transcribed_RNA"/>
</dbReference>
<feature type="transmembrane region" description="Helical" evidence="7">
    <location>
        <begin position="98"/>
        <end position="118"/>
    </location>
</feature>
<dbReference type="InterPro" id="IPR001991">
    <property type="entry name" value="Na-dicarboxylate_symporter"/>
</dbReference>
<evidence type="ECO:0000256" key="7">
    <source>
        <dbReference type="RuleBase" id="RU361216"/>
    </source>
</evidence>
<dbReference type="PRINTS" id="PR00173">
    <property type="entry name" value="EDTRNSPORT"/>
</dbReference>
<dbReference type="PANTHER" id="PTHR11958:SF111">
    <property type="entry name" value="AMINO ACID TRANSPORTER"/>
    <property type="match status" value="1"/>
</dbReference>